<reference evidence="1" key="1">
    <citation type="submission" date="2020-11" db="EMBL/GenBank/DDBJ databases">
        <authorList>
            <consortium name="DOE Joint Genome Institute"/>
            <person name="Ahrendt S."/>
            <person name="Riley R."/>
            <person name="Andreopoulos W."/>
            <person name="Labutti K."/>
            <person name="Pangilinan J."/>
            <person name="Ruiz-Duenas F.J."/>
            <person name="Barrasa J.M."/>
            <person name="Sanchez-Garcia M."/>
            <person name="Camarero S."/>
            <person name="Miyauchi S."/>
            <person name="Serrano A."/>
            <person name="Linde D."/>
            <person name="Babiker R."/>
            <person name="Drula E."/>
            <person name="Ayuso-Fernandez I."/>
            <person name="Pacheco R."/>
            <person name="Padilla G."/>
            <person name="Ferreira P."/>
            <person name="Barriuso J."/>
            <person name="Kellner H."/>
            <person name="Castanera R."/>
            <person name="Alfaro M."/>
            <person name="Ramirez L."/>
            <person name="Pisabarro A.G."/>
            <person name="Kuo A."/>
            <person name="Tritt A."/>
            <person name="Lipzen A."/>
            <person name="He G."/>
            <person name="Yan M."/>
            <person name="Ng V."/>
            <person name="Cullen D."/>
            <person name="Martin F."/>
            <person name="Rosso M.-N."/>
            <person name="Henrissat B."/>
            <person name="Hibbett D."/>
            <person name="Martinez A.T."/>
            <person name="Grigoriev I.V."/>
        </authorList>
    </citation>
    <scope>NUCLEOTIDE SEQUENCE</scope>
    <source>
        <strain evidence="1">CBS 506.95</strain>
    </source>
</reference>
<keyword evidence="2" id="KW-1185">Reference proteome</keyword>
<dbReference type="SUPFAM" id="SSF81301">
    <property type="entry name" value="Nucleotidyltransferase"/>
    <property type="match status" value="1"/>
</dbReference>
<dbReference type="OrthoDB" id="10066232at2759"/>
<name>A0A9P6EKK9_9AGAR</name>
<evidence type="ECO:0000313" key="1">
    <source>
        <dbReference type="EMBL" id="KAF9530517.1"/>
    </source>
</evidence>
<evidence type="ECO:0000313" key="2">
    <source>
        <dbReference type="Proteomes" id="UP000807306"/>
    </source>
</evidence>
<comment type="caution">
    <text evidence="1">The sequence shown here is derived from an EMBL/GenBank/DDBJ whole genome shotgun (WGS) entry which is preliminary data.</text>
</comment>
<protein>
    <submittedName>
        <fullName evidence="1">Uncharacterized protein</fullName>
    </submittedName>
</protein>
<dbReference type="InterPro" id="IPR043519">
    <property type="entry name" value="NT_sf"/>
</dbReference>
<accession>A0A9P6EKK9</accession>
<dbReference type="Gene3D" id="3.30.460.40">
    <property type="match status" value="1"/>
</dbReference>
<sequence length="243" mass="27431">MPPQISVTTSRTDQSKAARALSDALNSLGCPHAYIGGFAWALLGSTRPTQDIDVLIEISILEMEKIHTKLSEISRKFAESNAIKLFYVQDLKDDLTGIELIQANKNNVLIETLRAGSLGLPSVAGPTYPIQNEDTGVVVQILHPGILFLTKVKRWYFNRESDYPKTVLKTASDRRDLEYLLEWLVENEMTIEFEQYQGKSKKDLLVFVKGFKDMSEEDEELMITLQRAMKATDWEAMSAPTEV</sequence>
<dbReference type="AlphaFoldDB" id="A0A9P6EKK9"/>
<gene>
    <name evidence="1" type="ORF">CPB83DRAFT_810353</name>
</gene>
<dbReference type="EMBL" id="MU157839">
    <property type="protein sequence ID" value="KAF9530517.1"/>
    <property type="molecule type" value="Genomic_DNA"/>
</dbReference>
<proteinExistence type="predicted"/>
<dbReference type="Proteomes" id="UP000807306">
    <property type="component" value="Unassembled WGS sequence"/>
</dbReference>
<organism evidence="1 2">
    <name type="scientific">Crepidotus variabilis</name>
    <dbReference type="NCBI Taxonomy" id="179855"/>
    <lineage>
        <taxon>Eukaryota</taxon>
        <taxon>Fungi</taxon>
        <taxon>Dikarya</taxon>
        <taxon>Basidiomycota</taxon>
        <taxon>Agaricomycotina</taxon>
        <taxon>Agaricomycetes</taxon>
        <taxon>Agaricomycetidae</taxon>
        <taxon>Agaricales</taxon>
        <taxon>Agaricineae</taxon>
        <taxon>Crepidotaceae</taxon>
        <taxon>Crepidotus</taxon>
    </lineage>
</organism>